<keyword evidence="1" id="KW-1185">Reference proteome</keyword>
<evidence type="ECO:0000313" key="2">
    <source>
        <dbReference type="WBParaSite" id="nRc.2.0.1.t41852-RA"/>
    </source>
</evidence>
<proteinExistence type="predicted"/>
<evidence type="ECO:0000313" key="1">
    <source>
        <dbReference type="Proteomes" id="UP000887565"/>
    </source>
</evidence>
<name>A0A915KUN8_ROMCU</name>
<organism evidence="1 2">
    <name type="scientific">Romanomermis culicivorax</name>
    <name type="common">Nematode worm</name>
    <dbReference type="NCBI Taxonomy" id="13658"/>
    <lineage>
        <taxon>Eukaryota</taxon>
        <taxon>Metazoa</taxon>
        <taxon>Ecdysozoa</taxon>
        <taxon>Nematoda</taxon>
        <taxon>Enoplea</taxon>
        <taxon>Dorylaimia</taxon>
        <taxon>Mermithida</taxon>
        <taxon>Mermithoidea</taxon>
        <taxon>Mermithidae</taxon>
        <taxon>Romanomermis</taxon>
    </lineage>
</organism>
<dbReference type="AlphaFoldDB" id="A0A915KUN8"/>
<accession>A0A915KUN8</accession>
<reference evidence="2" key="1">
    <citation type="submission" date="2022-11" db="UniProtKB">
        <authorList>
            <consortium name="WormBaseParasite"/>
        </authorList>
    </citation>
    <scope>IDENTIFICATION</scope>
</reference>
<sequence length="249" mass="27874">MSLISTFLRNDTKRLVYIRQGENMRNVDLSYRDFTIGTNAIVQKETVVPFRRQWFYMVPCTTDKVQFVTYKKARALAAFPQTSNSDGSYNLTCNASQIGAEEQLFGITPEGVIYNEGSTGIRILSTMNNVESTQGQVHLTLLTVSTVPNELITWRVTPVNPATAPQMPTGPTLPELIARLKNDDIRSTKDSRVNDDSAIFGHNDGGCNAIDCNPDNNSDDISVVYRNDNFIDCESNHHNTDYEFTTNND</sequence>
<dbReference type="Proteomes" id="UP000887565">
    <property type="component" value="Unplaced"/>
</dbReference>
<protein>
    <submittedName>
        <fullName evidence="2">Uncharacterized protein</fullName>
    </submittedName>
</protein>
<dbReference type="WBParaSite" id="nRc.2.0.1.t41852-RA">
    <property type="protein sequence ID" value="nRc.2.0.1.t41852-RA"/>
    <property type="gene ID" value="nRc.2.0.1.g41852"/>
</dbReference>